<accession>A0A318HT80</accession>
<gene>
    <name evidence="1" type="ORF">NA66_105011</name>
</gene>
<reference evidence="1 2" key="1">
    <citation type="submission" date="2018-05" db="EMBL/GenBank/DDBJ databases">
        <title>Comparative genomics of bacterial root endophytes of switchgrass collected from native prairies over two seasons.</title>
        <authorList>
            <person name="Tang Y."/>
        </authorList>
    </citation>
    <scope>NUCLEOTIDE SEQUENCE [LARGE SCALE GENOMIC DNA]</scope>
    <source>
        <strain evidence="1 2">NFIX32</strain>
    </source>
</reference>
<evidence type="ECO:0000313" key="1">
    <source>
        <dbReference type="EMBL" id="PXX21472.1"/>
    </source>
</evidence>
<name>A0A318HT80_BURPY</name>
<protein>
    <submittedName>
        <fullName evidence="1">Uncharacterized protein</fullName>
    </submittedName>
</protein>
<dbReference type="EMBL" id="QJJY01000050">
    <property type="protein sequence ID" value="PXX21472.1"/>
    <property type="molecule type" value="Genomic_DNA"/>
</dbReference>
<sequence length="106" mass="11401">MSLKRRRQSQVSIAGTLNARAGEPILKSHFVKEVSERNQVAAYIASQIGQNAQSVQTTVAAFALLEAQPIPPKSPPPEGARVRMKKGLHLAMKAFYFGDARLGASG</sequence>
<dbReference type="Proteomes" id="UP000247755">
    <property type="component" value="Unassembled WGS sequence"/>
</dbReference>
<comment type="caution">
    <text evidence="1">The sequence shown here is derived from an EMBL/GenBank/DDBJ whole genome shotgun (WGS) entry which is preliminary data.</text>
</comment>
<dbReference type="AlphaFoldDB" id="A0A318HT80"/>
<evidence type="ECO:0000313" key="2">
    <source>
        <dbReference type="Proteomes" id="UP000247755"/>
    </source>
</evidence>
<organism evidence="1 2">
    <name type="scientific">Burkholderia pyrrocinia</name>
    <name type="common">Pseudomonas pyrrocinia</name>
    <dbReference type="NCBI Taxonomy" id="60550"/>
    <lineage>
        <taxon>Bacteria</taxon>
        <taxon>Pseudomonadati</taxon>
        <taxon>Pseudomonadota</taxon>
        <taxon>Betaproteobacteria</taxon>
        <taxon>Burkholderiales</taxon>
        <taxon>Burkholderiaceae</taxon>
        <taxon>Burkholderia</taxon>
        <taxon>Burkholderia cepacia complex</taxon>
    </lineage>
</organism>
<proteinExistence type="predicted"/>